<sequence>MTELYSIIIIISVLIFISLCTSYGVNNFFLKNASSFGKNKGGSQIRWASASKPPLGGMSFYAVFILLMILISSLAYFNILKWDSNYLMVGLLLPMTIGFFVGLADDSYNTSPLVKFVGQFVCGLFFMLSENLIHICNIDWVNNWFTIVWVVGMMNSINMLDNMDGVVTGVSLTSLLVALMIMIKLERLNLVDVILIIGTIGALIGFLFFNWHPAKIYMGDTGSQFLGAFLAWVSIQYFWIFRDETTGGFQAHQFLVPALAFIVSLIDTTTVTIRRLARGVSPFVGGRDHTTHHFAYLGMSDKNVVRILIGVSSLSALVIFIMLDDLILNHWSFYKTLGVIFFYISIFAIIQYYYEMAKQKIGKGTMNKQSVLIVEKMDDFD</sequence>
<feature type="transmembrane region" description="Helical" evidence="8">
    <location>
        <begin position="166"/>
        <end position="183"/>
    </location>
</feature>
<dbReference type="EMBL" id="QGGO01000024">
    <property type="protein sequence ID" value="PWK21426.1"/>
    <property type="molecule type" value="Genomic_DNA"/>
</dbReference>
<dbReference type="InterPro" id="IPR000715">
    <property type="entry name" value="Glycosyl_transferase_4"/>
</dbReference>
<keyword evidence="2" id="KW-1003">Cell membrane</keyword>
<feature type="transmembrane region" description="Helical" evidence="8">
    <location>
        <begin position="304"/>
        <end position="323"/>
    </location>
</feature>
<feature type="transmembrane region" description="Helical" evidence="8">
    <location>
        <begin position="58"/>
        <end position="79"/>
    </location>
</feature>
<keyword evidence="3 9" id="KW-0808">Transferase</keyword>
<evidence type="ECO:0000256" key="8">
    <source>
        <dbReference type="SAM" id="Phobius"/>
    </source>
</evidence>
<dbReference type="GO" id="GO:0046872">
    <property type="term" value="F:metal ion binding"/>
    <property type="evidence" value="ECO:0007669"/>
    <property type="project" value="UniProtKB-KW"/>
</dbReference>
<protein>
    <submittedName>
        <fullName evidence="9">UDP-GlcNAc:undecaprenyl-phosphate GlcNAc-1-phosphate transferase</fullName>
    </submittedName>
</protein>
<keyword evidence="7" id="KW-0460">Magnesium</keyword>
<feature type="binding site" evidence="7">
    <location>
        <position position="158"/>
    </location>
    <ligand>
        <name>Mg(2+)</name>
        <dbReference type="ChEBI" id="CHEBI:18420"/>
    </ligand>
</feature>
<feature type="transmembrane region" description="Helical" evidence="8">
    <location>
        <begin position="86"/>
        <end position="104"/>
    </location>
</feature>
<dbReference type="GO" id="GO:0016780">
    <property type="term" value="F:phosphotransferase activity, for other substituted phosphate groups"/>
    <property type="evidence" value="ECO:0007669"/>
    <property type="project" value="InterPro"/>
</dbReference>
<feature type="transmembrane region" description="Helical" evidence="8">
    <location>
        <begin position="140"/>
        <end position="160"/>
    </location>
</feature>
<dbReference type="GO" id="GO:0005886">
    <property type="term" value="C:plasma membrane"/>
    <property type="evidence" value="ECO:0007669"/>
    <property type="project" value="UniProtKB-SubCell"/>
</dbReference>
<keyword evidence="4 8" id="KW-0812">Transmembrane</keyword>
<dbReference type="CDD" id="cd06853">
    <property type="entry name" value="GT_WecA_like"/>
    <property type="match status" value="1"/>
</dbReference>
<keyword evidence="7" id="KW-0479">Metal-binding</keyword>
<feature type="transmembrane region" description="Helical" evidence="8">
    <location>
        <begin position="7"/>
        <end position="25"/>
    </location>
</feature>
<feature type="transmembrane region" description="Helical" evidence="8">
    <location>
        <begin position="335"/>
        <end position="354"/>
    </location>
</feature>
<evidence type="ECO:0000256" key="7">
    <source>
        <dbReference type="PIRSR" id="PIRSR600715-1"/>
    </source>
</evidence>
<dbReference type="Proteomes" id="UP000245489">
    <property type="component" value="Unassembled WGS sequence"/>
</dbReference>
<feature type="transmembrane region" description="Helical" evidence="8">
    <location>
        <begin position="190"/>
        <end position="211"/>
    </location>
</feature>
<dbReference type="PANTHER" id="PTHR22926:SF3">
    <property type="entry name" value="UNDECAPRENYL-PHOSPHATE ALPHA-N-ACETYLGLUCOSAMINYL 1-PHOSPHATE TRANSFERASE"/>
    <property type="match status" value="1"/>
</dbReference>
<dbReference type="GO" id="GO:0071555">
    <property type="term" value="P:cell wall organization"/>
    <property type="evidence" value="ECO:0007669"/>
    <property type="project" value="TreeGrafter"/>
</dbReference>
<evidence type="ECO:0000256" key="4">
    <source>
        <dbReference type="ARBA" id="ARBA00022692"/>
    </source>
</evidence>
<dbReference type="GO" id="GO:0009103">
    <property type="term" value="P:lipopolysaccharide biosynthetic process"/>
    <property type="evidence" value="ECO:0007669"/>
    <property type="project" value="TreeGrafter"/>
</dbReference>
<evidence type="ECO:0000256" key="6">
    <source>
        <dbReference type="ARBA" id="ARBA00023136"/>
    </source>
</evidence>
<dbReference type="RefSeq" id="WP_158279627.1">
    <property type="nucleotide sequence ID" value="NZ_QGGO01000024.1"/>
</dbReference>
<dbReference type="GO" id="GO:0044038">
    <property type="term" value="P:cell wall macromolecule biosynthetic process"/>
    <property type="evidence" value="ECO:0007669"/>
    <property type="project" value="TreeGrafter"/>
</dbReference>
<dbReference type="AlphaFoldDB" id="A0A316DUE5"/>
<reference evidence="9 10" key="1">
    <citation type="submission" date="2018-05" db="EMBL/GenBank/DDBJ databases">
        <title>Genomic Encyclopedia of Archaeal and Bacterial Type Strains, Phase II (KMG-II): from individual species to whole genera.</title>
        <authorList>
            <person name="Goeker M."/>
        </authorList>
    </citation>
    <scope>NUCLEOTIDE SEQUENCE [LARGE SCALE GENOMIC DNA]</scope>
    <source>
        <strain evidence="9 10">DSM 22214</strain>
    </source>
</reference>
<evidence type="ECO:0000313" key="10">
    <source>
        <dbReference type="Proteomes" id="UP000245489"/>
    </source>
</evidence>
<feature type="transmembrane region" description="Helical" evidence="8">
    <location>
        <begin position="223"/>
        <end position="241"/>
    </location>
</feature>
<comment type="cofactor">
    <cofactor evidence="7">
        <name>Mg(2+)</name>
        <dbReference type="ChEBI" id="CHEBI:18420"/>
    </cofactor>
</comment>
<dbReference type="OrthoDB" id="9783652at2"/>
<evidence type="ECO:0000313" key="9">
    <source>
        <dbReference type="EMBL" id="PWK21426.1"/>
    </source>
</evidence>
<evidence type="ECO:0000256" key="3">
    <source>
        <dbReference type="ARBA" id="ARBA00022679"/>
    </source>
</evidence>
<dbReference type="Pfam" id="PF00953">
    <property type="entry name" value="Glycos_transf_4"/>
    <property type="match status" value="1"/>
</dbReference>
<dbReference type="PANTHER" id="PTHR22926">
    <property type="entry name" value="PHOSPHO-N-ACETYLMURAMOYL-PENTAPEPTIDE-TRANSFERASE"/>
    <property type="match status" value="1"/>
</dbReference>
<proteinExistence type="predicted"/>
<feature type="binding site" evidence="7">
    <location>
        <position position="220"/>
    </location>
    <ligand>
        <name>Mg(2+)</name>
        <dbReference type="ChEBI" id="CHEBI:18420"/>
    </ligand>
</feature>
<evidence type="ECO:0000256" key="1">
    <source>
        <dbReference type="ARBA" id="ARBA00004651"/>
    </source>
</evidence>
<evidence type="ECO:0000256" key="2">
    <source>
        <dbReference type="ARBA" id="ARBA00022475"/>
    </source>
</evidence>
<keyword evidence="5 8" id="KW-1133">Transmembrane helix</keyword>
<keyword evidence="6 8" id="KW-0472">Membrane</keyword>
<accession>A0A316DUE5</accession>
<name>A0A316DUE5_9BACT</name>
<keyword evidence="10" id="KW-1185">Reference proteome</keyword>
<organism evidence="9 10">
    <name type="scientific">Arcicella aurantiaca</name>
    <dbReference type="NCBI Taxonomy" id="591202"/>
    <lineage>
        <taxon>Bacteria</taxon>
        <taxon>Pseudomonadati</taxon>
        <taxon>Bacteroidota</taxon>
        <taxon>Cytophagia</taxon>
        <taxon>Cytophagales</taxon>
        <taxon>Flectobacillaceae</taxon>
        <taxon>Arcicella</taxon>
    </lineage>
</organism>
<gene>
    <name evidence="9" type="ORF">LV89_03719</name>
</gene>
<evidence type="ECO:0000256" key="5">
    <source>
        <dbReference type="ARBA" id="ARBA00022989"/>
    </source>
</evidence>
<comment type="caution">
    <text evidence="9">The sequence shown here is derived from an EMBL/GenBank/DDBJ whole genome shotgun (WGS) entry which is preliminary data.</text>
</comment>
<comment type="subcellular location">
    <subcellularLocation>
        <location evidence="1">Cell membrane</location>
        <topology evidence="1">Multi-pass membrane protein</topology>
    </subcellularLocation>
</comment>